<comment type="caution">
    <text evidence="2">The sequence shown here is derived from an EMBL/GenBank/DDBJ whole genome shotgun (WGS) entry which is preliminary data.</text>
</comment>
<dbReference type="RefSeq" id="WP_380188443.1">
    <property type="nucleotide sequence ID" value="NZ_JBHTBQ010000027.1"/>
</dbReference>
<proteinExistence type="predicted"/>
<dbReference type="InterPro" id="IPR018713">
    <property type="entry name" value="MPAB/Lcp_cat_dom"/>
</dbReference>
<dbReference type="Proteomes" id="UP001596473">
    <property type="component" value="Unassembled WGS sequence"/>
</dbReference>
<name>A0ABW2R0I9_9NEIS</name>
<dbReference type="PANTHER" id="PTHR37539">
    <property type="entry name" value="SECRETED PROTEIN-RELATED"/>
    <property type="match status" value="1"/>
</dbReference>
<accession>A0ABW2R0I9</accession>
<dbReference type="InterPro" id="IPR037473">
    <property type="entry name" value="Lcp-like"/>
</dbReference>
<dbReference type="EMBL" id="JBHTBQ010000027">
    <property type="protein sequence ID" value="MFC7420849.1"/>
    <property type="molecule type" value="Genomic_DNA"/>
</dbReference>
<organism evidence="2 3">
    <name type="scientific">Iodobacter arcticus</name>
    <dbReference type="NCBI Taxonomy" id="590593"/>
    <lineage>
        <taxon>Bacteria</taxon>
        <taxon>Pseudomonadati</taxon>
        <taxon>Pseudomonadota</taxon>
        <taxon>Betaproteobacteria</taxon>
        <taxon>Neisseriales</taxon>
        <taxon>Chitinibacteraceae</taxon>
        <taxon>Iodobacter</taxon>
    </lineage>
</organism>
<evidence type="ECO:0000259" key="1">
    <source>
        <dbReference type="Pfam" id="PF09995"/>
    </source>
</evidence>
<reference evidence="3" key="1">
    <citation type="journal article" date="2019" name="Int. J. Syst. Evol. Microbiol.">
        <title>The Global Catalogue of Microorganisms (GCM) 10K type strain sequencing project: providing services to taxonomists for standard genome sequencing and annotation.</title>
        <authorList>
            <consortium name="The Broad Institute Genomics Platform"/>
            <consortium name="The Broad Institute Genome Sequencing Center for Infectious Disease"/>
            <person name="Wu L."/>
            <person name="Ma J."/>
        </authorList>
    </citation>
    <scope>NUCLEOTIDE SEQUENCE [LARGE SCALE GENOMIC DNA]</scope>
    <source>
        <strain evidence="3">CCUG 62945</strain>
    </source>
</reference>
<dbReference type="Pfam" id="PF09995">
    <property type="entry name" value="MPAB_Lcp_cat"/>
    <property type="match status" value="1"/>
</dbReference>
<dbReference type="PANTHER" id="PTHR37539:SF1">
    <property type="entry name" value="ER-BOUND OXYGENASE MPAB_MPAB'_RUBBER OXYGENASE CATALYTIC DOMAIN-CONTAINING PROTEIN"/>
    <property type="match status" value="1"/>
</dbReference>
<sequence>MNAPIWSDATLDQLKMSADPLADQCMRDLILAGNISKTNQILAQLDVDKAWPDDTPPKLLAYLEATASLSDEVDFARLERAQSFFTAYGIPFGISLMCRSLPVLYAGRVGGAQLLAATGQLSGHFERRASETLRFILNVAEPGSLSPQGKGLLTIRKVRLMHAAIRHFARSKQRDSQDSWHADWGMPINQEELIGTMLAFSFQALEGMRVLGVKVSQKQEDDQLYLWRVIGRALGINPDAMPVNASQAREVWKALERRNFGSSDAGHLLTQAHIAFLQANLPDLAAGLVPELMTKLLGRRNAHFLGLQKKQAWGWVLDLLRFIFRLKSRLANSSHTAESFMREYGEFFMEALQKHWAGPYPGRAFQIPDQLRAPATAPQEYQRSEV</sequence>
<keyword evidence="3" id="KW-1185">Reference proteome</keyword>
<dbReference type="GO" id="GO:0016491">
    <property type="term" value="F:oxidoreductase activity"/>
    <property type="evidence" value="ECO:0007669"/>
    <property type="project" value="UniProtKB-KW"/>
</dbReference>
<dbReference type="EC" id="1.-.-.-" evidence="2"/>
<evidence type="ECO:0000313" key="2">
    <source>
        <dbReference type="EMBL" id="MFC7420849.1"/>
    </source>
</evidence>
<protein>
    <submittedName>
        <fullName evidence="2">Oxygenase MpaB family protein</fullName>
        <ecNumber evidence="2">1.-.-.-</ecNumber>
    </submittedName>
</protein>
<feature type="domain" description="ER-bound oxygenase mpaB/mpaB'/Rubber oxygenase catalytic" evidence="1">
    <location>
        <begin position="115"/>
        <end position="320"/>
    </location>
</feature>
<evidence type="ECO:0000313" key="3">
    <source>
        <dbReference type="Proteomes" id="UP001596473"/>
    </source>
</evidence>
<keyword evidence="2" id="KW-0560">Oxidoreductase</keyword>
<gene>
    <name evidence="2" type="ORF">ACFQNF_13350</name>
</gene>